<reference evidence="2 3" key="1">
    <citation type="journal article" date="2025" name="Anaerobe">
        <title>Description of Anaerococcus kampingiae sp. nov., Anaerococcus groningensis sp. nov., Anaerococcus martiniensis sp. nov., and Anaerococcus cruorum sp. nov., isolated from human clinical specimens.</title>
        <authorList>
            <person name="Boiten K.E."/>
            <person name="Meijer J."/>
            <person name="van Wezel E.M."/>
            <person name="Veloo A.C.M."/>
        </authorList>
    </citation>
    <scope>NUCLEOTIDE SEQUENCE [LARGE SCALE GENOMIC DNA]</scope>
    <source>
        <strain evidence="2 3">ENR0874</strain>
    </source>
</reference>
<organism evidence="2 3">
    <name type="scientific">Anaerococcus kampingae</name>
    <dbReference type="NCBI Taxonomy" id="3115614"/>
    <lineage>
        <taxon>Bacteria</taxon>
        <taxon>Bacillati</taxon>
        <taxon>Bacillota</taxon>
        <taxon>Tissierellia</taxon>
        <taxon>Tissierellales</taxon>
        <taxon>Peptoniphilaceae</taxon>
        <taxon>Anaerococcus</taxon>
    </lineage>
</organism>
<dbReference type="EC" id="2.3.-.-" evidence="2"/>
<keyword evidence="2" id="KW-0012">Acyltransferase</keyword>
<accession>A0ABW9ME74</accession>
<feature type="domain" description="N-acetyltransferase" evidence="1">
    <location>
        <begin position="11"/>
        <end position="175"/>
    </location>
</feature>
<gene>
    <name evidence="2" type="ORF">ACCQ42_06890</name>
</gene>
<dbReference type="Gene3D" id="3.40.630.30">
    <property type="match status" value="1"/>
</dbReference>
<dbReference type="Proteomes" id="UP001637994">
    <property type="component" value="Unassembled WGS sequence"/>
</dbReference>
<evidence type="ECO:0000313" key="2">
    <source>
        <dbReference type="EMBL" id="MFO3667494.1"/>
    </source>
</evidence>
<dbReference type="PANTHER" id="PTHR43792:SF16">
    <property type="entry name" value="N-ACETYLTRANSFERASE DOMAIN-CONTAINING PROTEIN"/>
    <property type="match status" value="1"/>
</dbReference>
<dbReference type="SUPFAM" id="SSF55729">
    <property type="entry name" value="Acyl-CoA N-acyltransferases (Nat)"/>
    <property type="match status" value="1"/>
</dbReference>
<keyword evidence="3" id="KW-1185">Reference proteome</keyword>
<dbReference type="InterPro" id="IPR000182">
    <property type="entry name" value="GNAT_dom"/>
</dbReference>
<dbReference type="EMBL" id="JBGMEF010000023">
    <property type="protein sequence ID" value="MFO3667494.1"/>
    <property type="molecule type" value="Genomic_DNA"/>
</dbReference>
<sequence length="175" mass="19968">MAEYRFKTGRLIIRDMTLEDLDQVAKIWGNIEVGKYLADPYYKDGEDLRSCFGSCIFDNSSYWDDDFYFVLLDKINNQIIGTACTWIIDGDIWGIGYTLKKESWGKGLATELISALEKFIKSKGGKFVSADVAKENIGSLKACYNNGFKNYRQMTFKKAGTDIIYHALELRKMIG</sequence>
<evidence type="ECO:0000313" key="3">
    <source>
        <dbReference type="Proteomes" id="UP001637994"/>
    </source>
</evidence>
<evidence type="ECO:0000259" key="1">
    <source>
        <dbReference type="PROSITE" id="PS51186"/>
    </source>
</evidence>
<protein>
    <submittedName>
        <fullName evidence="2">GNAT family N-acetyltransferase</fullName>
        <ecNumber evidence="2">2.3.-.-</ecNumber>
    </submittedName>
</protein>
<dbReference type="PANTHER" id="PTHR43792">
    <property type="entry name" value="GNAT FAMILY, PUTATIVE (AFU_ORTHOLOGUE AFUA_3G00765)-RELATED-RELATED"/>
    <property type="match status" value="1"/>
</dbReference>
<proteinExistence type="predicted"/>
<dbReference type="InterPro" id="IPR051531">
    <property type="entry name" value="N-acetyltransferase"/>
</dbReference>
<dbReference type="GO" id="GO:0016746">
    <property type="term" value="F:acyltransferase activity"/>
    <property type="evidence" value="ECO:0007669"/>
    <property type="project" value="UniProtKB-KW"/>
</dbReference>
<keyword evidence="2" id="KW-0808">Transferase</keyword>
<dbReference type="InterPro" id="IPR016181">
    <property type="entry name" value="Acyl_CoA_acyltransferase"/>
</dbReference>
<dbReference type="Pfam" id="PF13302">
    <property type="entry name" value="Acetyltransf_3"/>
    <property type="match status" value="1"/>
</dbReference>
<dbReference type="PROSITE" id="PS51186">
    <property type="entry name" value="GNAT"/>
    <property type="match status" value="1"/>
</dbReference>
<comment type="caution">
    <text evidence="2">The sequence shown here is derived from an EMBL/GenBank/DDBJ whole genome shotgun (WGS) entry which is preliminary data.</text>
</comment>
<dbReference type="RefSeq" id="WP_410035742.1">
    <property type="nucleotide sequence ID" value="NZ_JBGMEF010000023.1"/>
</dbReference>
<name>A0ABW9ME74_9FIRM</name>